<dbReference type="InterPro" id="IPR040457">
    <property type="entry name" value="GCP_C"/>
</dbReference>
<dbReference type="Gene3D" id="1.20.120.1900">
    <property type="entry name" value="Gamma-tubulin complex, C-terminal domain"/>
    <property type="match status" value="1"/>
</dbReference>
<dbReference type="InterPro" id="IPR042241">
    <property type="entry name" value="GCP_C_sf"/>
</dbReference>
<dbReference type="STRING" id="857340.A0A086SZ54"/>
<evidence type="ECO:0000256" key="3">
    <source>
        <dbReference type="ARBA" id="ARBA00022490"/>
    </source>
</evidence>
<dbReference type="GO" id="GO:0051225">
    <property type="term" value="P:spindle assembly"/>
    <property type="evidence" value="ECO:0007669"/>
    <property type="project" value="TreeGrafter"/>
</dbReference>
<dbReference type="OrthoDB" id="78652at2759"/>
<evidence type="ECO:0000313" key="11">
    <source>
        <dbReference type="Proteomes" id="UP000029964"/>
    </source>
</evidence>
<dbReference type="GO" id="GO:0000278">
    <property type="term" value="P:mitotic cell cycle"/>
    <property type="evidence" value="ECO:0007669"/>
    <property type="project" value="TreeGrafter"/>
</dbReference>
<keyword evidence="11" id="KW-1185">Reference proteome</keyword>
<evidence type="ECO:0000256" key="4">
    <source>
        <dbReference type="ARBA" id="ARBA00022701"/>
    </source>
</evidence>
<accession>A0A086SZ54</accession>
<feature type="region of interest" description="Disordered" evidence="7">
    <location>
        <begin position="548"/>
        <end position="572"/>
    </location>
</feature>
<dbReference type="GO" id="GO:0044732">
    <property type="term" value="C:mitotic spindle pole body"/>
    <property type="evidence" value="ECO:0007669"/>
    <property type="project" value="TreeGrafter"/>
</dbReference>
<reference evidence="11" key="1">
    <citation type="journal article" date="2014" name="Genome Announc.">
        <title>Genome sequence and annotation of Acremonium chrysogenum, producer of the beta-lactam antibiotic cephalosporin C.</title>
        <authorList>
            <person name="Terfehr D."/>
            <person name="Dahlmann T.A."/>
            <person name="Specht T."/>
            <person name="Zadra I."/>
            <person name="Kuernsteiner H."/>
            <person name="Kueck U."/>
        </authorList>
    </citation>
    <scope>NUCLEOTIDE SEQUENCE [LARGE SCALE GENOMIC DNA]</scope>
    <source>
        <strain evidence="11">ATCC 11550 / CBS 779.69 / DSM 880 / IAM 14645 / JCM 23072 / IMI 49137</strain>
    </source>
</reference>
<sequence>MLHEILLSLSGHPSPLLRPDAPPSAASSGITPAERQLLATAAHLSDVHVKLIASTAHIADTHPSTICRAVAAAVASVHLAAFQRKVLEVEEGILRDDPALVGAYNIVPLTAVMGEFQQWMTRMDWLWELVQFMTARREDGRMCQAAEVMNRLRRELQSGYRDIEETAMSLVAVAETAWLKQVSAWILYGRLPTFGAEDFFVQRIAGSDGDEDFTSVSSLLPSFVTPKTASSMLFIGKSLNHVRVKSTVDSGLRGLDHMSSKVQELSALAFPLDSASFSRTITSIRLSLARNTLQKILPLSRVVEMLQLLREFFLLGRGEFAMALTQEADDRIRNRWRRADNLAYEKGDGLKNITVKDGEIAAVLARTWAALGAMQGQHAEEDEQLELARDLLRLQLVKQTSSTPAITGLGLSPDSAKLMTSLPFKNLLFSAPVLLSIQLPSPLDMVLAPSDLHFYSCINTYLLSMRRAHIRLTDLWKITSLRRHHPAPRGAHEHAVELRRRWSARMTAMRSSWTTASAAIFFLAETEAYLQTEVVAGLWEGFHEWLTSSRPGSRSRDTGTRPPSASSDDMEDEVDIWLQGQSRSGDQGRQPQISTPSHDPQTLATAHGLYLRTLVFKLLLTQPSYTTPLHTLLVHIDHLVAHTRRLHSIFTALDLEEDAGVVDAFVDLDAEEAEVTALLRGVERKVKQGISDVISALRALESDPSFLATWEGEGVRGDDCDGELWDTLHGEAEAGYTPARVGGINRLLMKLDFGGWFGHRADEWDAR</sequence>
<keyword evidence="3 6" id="KW-0963">Cytoplasm</keyword>
<evidence type="ECO:0000256" key="5">
    <source>
        <dbReference type="ARBA" id="ARBA00023212"/>
    </source>
</evidence>
<dbReference type="Pfam" id="PF04130">
    <property type="entry name" value="GCP_C_terminal"/>
    <property type="match status" value="1"/>
</dbReference>
<dbReference type="GO" id="GO:0007020">
    <property type="term" value="P:microtubule nucleation"/>
    <property type="evidence" value="ECO:0007669"/>
    <property type="project" value="InterPro"/>
</dbReference>
<feature type="domain" description="Gamma tubulin complex component C-terminal" evidence="8">
    <location>
        <begin position="304"/>
        <end position="757"/>
    </location>
</feature>
<evidence type="ECO:0000313" key="10">
    <source>
        <dbReference type="EMBL" id="KFH42386.1"/>
    </source>
</evidence>
<dbReference type="EMBL" id="JPKY01000095">
    <property type="protein sequence ID" value="KFH42386.1"/>
    <property type="molecule type" value="Genomic_DNA"/>
</dbReference>
<evidence type="ECO:0000259" key="9">
    <source>
        <dbReference type="Pfam" id="PF17681"/>
    </source>
</evidence>
<dbReference type="AlphaFoldDB" id="A0A086SZ54"/>
<dbReference type="GO" id="GO:0000930">
    <property type="term" value="C:gamma-tubulin complex"/>
    <property type="evidence" value="ECO:0007669"/>
    <property type="project" value="UniProtKB-ARBA"/>
</dbReference>
<proteinExistence type="inferred from homology"/>
<comment type="subcellular location">
    <subcellularLocation>
        <location evidence="1 6">Cytoplasm</location>
        <location evidence="1 6">Cytoskeleton</location>
        <location evidence="1 6">Microtubule organizing center</location>
    </subcellularLocation>
</comment>
<dbReference type="Proteomes" id="UP000029964">
    <property type="component" value="Unassembled WGS sequence"/>
</dbReference>
<evidence type="ECO:0000259" key="8">
    <source>
        <dbReference type="Pfam" id="PF04130"/>
    </source>
</evidence>
<evidence type="ECO:0000256" key="7">
    <source>
        <dbReference type="SAM" id="MobiDB-lite"/>
    </source>
</evidence>
<dbReference type="GO" id="GO:0043015">
    <property type="term" value="F:gamma-tubulin binding"/>
    <property type="evidence" value="ECO:0007669"/>
    <property type="project" value="InterPro"/>
</dbReference>
<gene>
    <name evidence="10" type="ORF">ACRE_068840</name>
</gene>
<dbReference type="GO" id="GO:0031122">
    <property type="term" value="P:cytoplasmic microtubule organization"/>
    <property type="evidence" value="ECO:0007669"/>
    <property type="project" value="TreeGrafter"/>
</dbReference>
<dbReference type="GO" id="GO:0051011">
    <property type="term" value="F:microtubule minus-end binding"/>
    <property type="evidence" value="ECO:0007669"/>
    <property type="project" value="TreeGrafter"/>
</dbReference>
<dbReference type="GO" id="GO:0000922">
    <property type="term" value="C:spindle pole"/>
    <property type="evidence" value="ECO:0007669"/>
    <property type="project" value="InterPro"/>
</dbReference>
<protein>
    <recommendedName>
        <fullName evidence="6">Spindle pole body component</fullName>
    </recommendedName>
</protein>
<dbReference type="PANTHER" id="PTHR19302:SF27">
    <property type="entry name" value="GAMMA-TUBULIN COMPLEX COMPONENT 4"/>
    <property type="match status" value="1"/>
</dbReference>
<dbReference type="GO" id="GO:0051321">
    <property type="term" value="P:meiotic cell cycle"/>
    <property type="evidence" value="ECO:0007669"/>
    <property type="project" value="TreeGrafter"/>
</dbReference>
<evidence type="ECO:0000256" key="6">
    <source>
        <dbReference type="RuleBase" id="RU363050"/>
    </source>
</evidence>
<name>A0A086SZ54_HAPC1</name>
<dbReference type="Pfam" id="PF17681">
    <property type="entry name" value="GCP_N_terminal"/>
    <property type="match status" value="1"/>
</dbReference>
<dbReference type="PANTHER" id="PTHR19302">
    <property type="entry name" value="GAMMA TUBULIN COMPLEX PROTEIN"/>
    <property type="match status" value="1"/>
</dbReference>
<dbReference type="InterPro" id="IPR041470">
    <property type="entry name" value="GCP_N"/>
</dbReference>
<evidence type="ECO:0000256" key="2">
    <source>
        <dbReference type="ARBA" id="ARBA00010337"/>
    </source>
</evidence>
<feature type="domain" description="Gamma tubulin complex component protein N-terminal" evidence="9">
    <location>
        <begin position="2"/>
        <end position="293"/>
    </location>
</feature>
<comment type="caution">
    <text evidence="10">The sequence shown here is derived from an EMBL/GenBank/DDBJ whole genome shotgun (WGS) entry which is preliminary data.</text>
</comment>
<comment type="similarity">
    <text evidence="2 6">Belongs to the TUBGCP family.</text>
</comment>
<keyword evidence="5 6" id="KW-0206">Cytoskeleton</keyword>
<dbReference type="InterPro" id="IPR007259">
    <property type="entry name" value="GCP"/>
</dbReference>
<dbReference type="GO" id="GO:0005874">
    <property type="term" value="C:microtubule"/>
    <property type="evidence" value="ECO:0007669"/>
    <property type="project" value="UniProtKB-KW"/>
</dbReference>
<dbReference type="HOGENOM" id="CLU_005595_0_0_1"/>
<organism evidence="10 11">
    <name type="scientific">Hapsidospora chrysogenum (strain ATCC 11550 / CBS 779.69 / DSM 880 / IAM 14645 / JCM 23072 / IMI 49137)</name>
    <name type="common">Acremonium chrysogenum</name>
    <dbReference type="NCBI Taxonomy" id="857340"/>
    <lineage>
        <taxon>Eukaryota</taxon>
        <taxon>Fungi</taxon>
        <taxon>Dikarya</taxon>
        <taxon>Ascomycota</taxon>
        <taxon>Pezizomycotina</taxon>
        <taxon>Sordariomycetes</taxon>
        <taxon>Hypocreomycetidae</taxon>
        <taxon>Hypocreales</taxon>
        <taxon>Bionectriaceae</taxon>
        <taxon>Hapsidospora</taxon>
    </lineage>
</organism>
<keyword evidence="4 6" id="KW-0493">Microtubule</keyword>
<evidence type="ECO:0000256" key="1">
    <source>
        <dbReference type="ARBA" id="ARBA00004267"/>
    </source>
</evidence>